<evidence type="ECO:0000313" key="1">
    <source>
        <dbReference type="EMBL" id="MDE8648171.1"/>
    </source>
</evidence>
<comment type="caution">
    <text evidence="1">The sequence shown here is derived from an EMBL/GenBank/DDBJ whole genome shotgun (WGS) entry which is preliminary data.</text>
</comment>
<dbReference type="AlphaFoldDB" id="A0AAW6LSD3"/>
<organism evidence="1 2">
    <name type="scientific">Rhodococcus qingshengii</name>
    <dbReference type="NCBI Taxonomy" id="334542"/>
    <lineage>
        <taxon>Bacteria</taxon>
        <taxon>Bacillati</taxon>
        <taxon>Actinomycetota</taxon>
        <taxon>Actinomycetes</taxon>
        <taxon>Mycobacteriales</taxon>
        <taxon>Nocardiaceae</taxon>
        <taxon>Rhodococcus</taxon>
        <taxon>Rhodococcus erythropolis group</taxon>
    </lineage>
</organism>
<proteinExistence type="predicted"/>
<protein>
    <submittedName>
        <fullName evidence="1">Uncharacterized protein</fullName>
    </submittedName>
</protein>
<dbReference type="Proteomes" id="UP001217325">
    <property type="component" value="Unassembled WGS sequence"/>
</dbReference>
<reference evidence="1" key="1">
    <citation type="submission" date="2023-02" db="EMBL/GenBank/DDBJ databases">
        <title>A novel hydrolase synthesized by Rhodococcus erythropolis HQ is responsible for the detoxification of Zearalenone.</title>
        <authorList>
            <person name="Hu J."/>
            <person name="Xu J."/>
        </authorList>
    </citation>
    <scope>NUCLEOTIDE SEQUENCE</scope>
    <source>
        <strain evidence="1">HQ</strain>
    </source>
</reference>
<gene>
    <name evidence="1" type="ORF">PXH69_24695</name>
</gene>
<name>A0AAW6LSD3_RHOSG</name>
<evidence type="ECO:0000313" key="2">
    <source>
        <dbReference type="Proteomes" id="UP001217325"/>
    </source>
</evidence>
<dbReference type="RefSeq" id="WP_275232409.1">
    <property type="nucleotide sequence ID" value="NZ_JARDXE010000017.1"/>
</dbReference>
<accession>A0AAW6LSD3</accession>
<dbReference type="EMBL" id="JARDXE010000017">
    <property type="protein sequence ID" value="MDE8648171.1"/>
    <property type="molecule type" value="Genomic_DNA"/>
</dbReference>
<sequence>MSTEIPAGKLIIWRHGVPYMSRVAQVIGYVNDCEDDGLVSTAILARRDLSRGYEVRARHGQPAIRLRANNEYITYMIQLSVWRELMFVVAETDDELVEGIWVPMTLGKPARHA</sequence>